<dbReference type="InterPro" id="IPR050986">
    <property type="entry name" value="GutQ/KpsF_isomerases"/>
</dbReference>
<dbReference type="Pfam" id="PF00571">
    <property type="entry name" value="CBS"/>
    <property type="match status" value="2"/>
</dbReference>
<evidence type="ECO:0000256" key="2">
    <source>
        <dbReference type="ARBA" id="ARBA00022737"/>
    </source>
</evidence>
<reference evidence="9 10" key="1">
    <citation type="submission" date="2020-07" db="EMBL/GenBank/DDBJ databases">
        <title>Thermogemmata thermophila gen. nov., sp. nov., a novel moderate thermophilic planctomycete from a Kamchatka hot spring.</title>
        <authorList>
            <person name="Elcheninov A.G."/>
            <person name="Podosokorskaya O.A."/>
            <person name="Kovaleva O.L."/>
            <person name="Novikov A."/>
            <person name="Bonch-Osmolovskaya E.A."/>
            <person name="Toshchakov S.V."/>
            <person name="Kublanov I.V."/>
        </authorList>
    </citation>
    <scope>NUCLEOTIDE SEQUENCE [LARGE SCALE GENOMIC DNA]</scope>
    <source>
        <strain evidence="9 10">2918</strain>
    </source>
</reference>
<evidence type="ECO:0000259" key="7">
    <source>
        <dbReference type="PROSITE" id="PS51371"/>
    </source>
</evidence>
<evidence type="ECO:0000259" key="8">
    <source>
        <dbReference type="PROSITE" id="PS51464"/>
    </source>
</evidence>
<dbReference type="Pfam" id="PF01380">
    <property type="entry name" value="SIS"/>
    <property type="match status" value="1"/>
</dbReference>
<dbReference type="InterPro" id="IPR001347">
    <property type="entry name" value="SIS_dom"/>
</dbReference>
<evidence type="ECO:0000256" key="1">
    <source>
        <dbReference type="ARBA" id="ARBA00008165"/>
    </source>
</evidence>
<sequence length="352" mass="38238">MGIPSAGSERWSQHWLELGRQVIAQECQALAQAAERLDGGFVRVVAGLWRCSGRVAVVGVGKSADVGQKITGTFNSTGTRSYTLDPIRAVHGDLGMVAPEDVALLLSHSGESEELVRLLPALRQRTAGMYAITSHGSSRLAQAVDAAVLYGPLAEACPLGLAPSSSTTVMLAIGDALAFVLMEQRRFTEDDFARNHPAGSLGRRLARVTDYMRRDKELRLAPASATVRQVFTQARHHGRRTGAIMLLDDQGRLAGLFTDSDLARLFESRRDEALDRPIAEVMTRQPIVVRPQTRLAEAIDLLRSHKISELPVVDDQGRPLGMLDITDLIGMEQEAIAAEPVPLRILGQRKSA</sequence>
<feature type="site" description="Catalytically relevant" evidence="5">
    <location>
        <position position="155"/>
    </location>
</feature>
<comment type="similarity">
    <text evidence="1 4">Belongs to the SIS family. GutQ/KpsF subfamily.</text>
</comment>
<feature type="site" description="Catalytically relevant" evidence="5">
    <location>
        <position position="196"/>
    </location>
</feature>
<dbReference type="Gene3D" id="3.10.580.10">
    <property type="entry name" value="CBS-domain"/>
    <property type="match status" value="1"/>
</dbReference>
<dbReference type="Proteomes" id="UP000542342">
    <property type="component" value="Unassembled WGS sequence"/>
</dbReference>
<dbReference type="GO" id="GO:0005975">
    <property type="term" value="P:carbohydrate metabolic process"/>
    <property type="evidence" value="ECO:0007669"/>
    <property type="project" value="InterPro"/>
</dbReference>
<dbReference type="InterPro" id="IPR046342">
    <property type="entry name" value="CBS_dom_sf"/>
</dbReference>
<feature type="site" description="Catalytically relevant" evidence="5">
    <location>
        <position position="62"/>
    </location>
</feature>
<dbReference type="SUPFAM" id="SSF53697">
    <property type="entry name" value="SIS domain"/>
    <property type="match status" value="1"/>
</dbReference>
<dbReference type="SMART" id="SM00116">
    <property type="entry name" value="CBS"/>
    <property type="match status" value="2"/>
</dbReference>
<evidence type="ECO:0000256" key="6">
    <source>
        <dbReference type="PROSITE-ProRule" id="PRU00703"/>
    </source>
</evidence>
<dbReference type="PANTHER" id="PTHR42745">
    <property type="match status" value="1"/>
</dbReference>
<organism evidence="9 10">
    <name type="scientific">Thermogemmata fonticola</name>
    <dbReference type="NCBI Taxonomy" id="2755323"/>
    <lineage>
        <taxon>Bacteria</taxon>
        <taxon>Pseudomonadati</taxon>
        <taxon>Planctomycetota</taxon>
        <taxon>Planctomycetia</taxon>
        <taxon>Gemmatales</taxon>
        <taxon>Gemmataceae</taxon>
        <taxon>Thermogemmata</taxon>
    </lineage>
</organism>
<dbReference type="InterPro" id="IPR035474">
    <property type="entry name" value="SIS_Kpsf"/>
</dbReference>
<feature type="domain" description="CBS" evidence="7">
    <location>
        <begin position="212"/>
        <end position="272"/>
    </location>
</feature>
<dbReference type="PIRSF" id="PIRSF004692">
    <property type="entry name" value="KdsD_KpsF"/>
    <property type="match status" value="1"/>
</dbReference>
<accession>A0A7V8VCQ5</accession>
<dbReference type="GO" id="GO:0016853">
    <property type="term" value="F:isomerase activity"/>
    <property type="evidence" value="ECO:0007669"/>
    <property type="project" value="UniProtKB-KW"/>
</dbReference>
<dbReference type="PANTHER" id="PTHR42745:SF1">
    <property type="entry name" value="ARABINOSE 5-PHOSPHATE ISOMERASE KDSD"/>
    <property type="match status" value="1"/>
</dbReference>
<evidence type="ECO:0000256" key="4">
    <source>
        <dbReference type="PIRNR" id="PIRNR004692"/>
    </source>
</evidence>
<keyword evidence="2" id="KW-0677">Repeat</keyword>
<dbReference type="Gene3D" id="3.40.50.10490">
    <property type="entry name" value="Glucose-6-phosphate isomerase like protein, domain 1"/>
    <property type="match status" value="1"/>
</dbReference>
<dbReference type="NCBIfam" id="TIGR00393">
    <property type="entry name" value="kpsF"/>
    <property type="match status" value="1"/>
</dbReference>
<dbReference type="GO" id="GO:0097367">
    <property type="term" value="F:carbohydrate derivative binding"/>
    <property type="evidence" value="ECO:0007669"/>
    <property type="project" value="InterPro"/>
</dbReference>
<protein>
    <submittedName>
        <fullName evidence="9">KpsF/GutQ family sugar-phosphate isomerase</fullName>
    </submittedName>
</protein>
<feature type="domain" description="SIS" evidence="8">
    <location>
        <begin position="44"/>
        <end position="187"/>
    </location>
</feature>
<evidence type="ECO:0000256" key="5">
    <source>
        <dbReference type="PIRSR" id="PIRSR004692-3"/>
    </source>
</evidence>
<name>A0A7V8VCQ5_9BACT</name>
<keyword evidence="9" id="KW-0413">Isomerase</keyword>
<feature type="domain" description="CBS" evidence="7">
    <location>
        <begin position="282"/>
        <end position="339"/>
    </location>
</feature>
<dbReference type="GO" id="GO:1901135">
    <property type="term" value="P:carbohydrate derivative metabolic process"/>
    <property type="evidence" value="ECO:0007669"/>
    <property type="project" value="InterPro"/>
</dbReference>
<gene>
    <name evidence="9" type="ORF">H0921_05605</name>
</gene>
<dbReference type="AlphaFoldDB" id="A0A7V8VCQ5"/>
<dbReference type="InterPro" id="IPR046348">
    <property type="entry name" value="SIS_dom_sf"/>
</dbReference>
<dbReference type="InterPro" id="IPR000644">
    <property type="entry name" value="CBS_dom"/>
</dbReference>
<evidence type="ECO:0000313" key="10">
    <source>
        <dbReference type="Proteomes" id="UP000542342"/>
    </source>
</evidence>
<comment type="caution">
    <text evidence="9">The sequence shown here is derived from an EMBL/GenBank/DDBJ whole genome shotgun (WGS) entry which is preliminary data.</text>
</comment>
<keyword evidence="3 6" id="KW-0129">CBS domain</keyword>
<proteinExistence type="inferred from homology"/>
<dbReference type="PROSITE" id="PS51371">
    <property type="entry name" value="CBS"/>
    <property type="match status" value="2"/>
</dbReference>
<dbReference type="CDD" id="cd05014">
    <property type="entry name" value="SIS_Kpsf"/>
    <property type="match status" value="1"/>
</dbReference>
<evidence type="ECO:0000313" key="9">
    <source>
        <dbReference type="EMBL" id="MBA2225635.1"/>
    </source>
</evidence>
<feature type="site" description="Catalytically relevant" evidence="5">
    <location>
        <position position="114"/>
    </location>
</feature>
<dbReference type="PROSITE" id="PS51464">
    <property type="entry name" value="SIS"/>
    <property type="match status" value="1"/>
</dbReference>
<dbReference type="EMBL" id="JACEFB010000002">
    <property type="protein sequence ID" value="MBA2225635.1"/>
    <property type="molecule type" value="Genomic_DNA"/>
</dbReference>
<keyword evidence="10" id="KW-1185">Reference proteome</keyword>
<evidence type="ECO:0000256" key="3">
    <source>
        <dbReference type="ARBA" id="ARBA00023122"/>
    </source>
</evidence>
<dbReference type="InterPro" id="IPR004800">
    <property type="entry name" value="KdsD/KpsF-type"/>
</dbReference>